<dbReference type="InterPro" id="IPR001138">
    <property type="entry name" value="Zn2Cys6_DnaBD"/>
</dbReference>
<dbReference type="CDD" id="cd00067">
    <property type="entry name" value="GAL4"/>
    <property type="match status" value="1"/>
</dbReference>
<reference evidence="4 5" key="1">
    <citation type="submission" date="2018-06" db="EMBL/GenBank/DDBJ databases">
        <title>Complete Genomes of Monosporascus.</title>
        <authorList>
            <person name="Robinson A.J."/>
            <person name="Natvig D.O."/>
        </authorList>
    </citation>
    <scope>NUCLEOTIDE SEQUENCE [LARGE SCALE GENOMIC DNA]</scope>
    <source>
        <strain evidence="4 5">CBS 110550</strain>
    </source>
</reference>
<evidence type="ECO:0000313" key="4">
    <source>
        <dbReference type="EMBL" id="RYP06491.1"/>
    </source>
</evidence>
<dbReference type="GO" id="GO:0008270">
    <property type="term" value="F:zinc ion binding"/>
    <property type="evidence" value="ECO:0007669"/>
    <property type="project" value="InterPro"/>
</dbReference>
<dbReference type="InterPro" id="IPR036864">
    <property type="entry name" value="Zn2-C6_fun-type_DNA-bd_sf"/>
</dbReference>
<proteinExistence type="predicted"/>
<dbReference type="GO" id="GO:0000981">
    <property type="term" value="F:DNA-binding transcription factor activity, RNA polymerase II-specific"/>
    <property type="evidence" value="ECO:0007669"/>
    <property type="project" value="InterPro"/>
</dbReference>
<keyword evidence="5" id="KW-1185">Reference proteome</keyword>
<accession>A0A4Q4THT0</accession>
<dbReference type="Pfam" id="PF00172">
    <property type="entry name" value="Zn_clus"/>
    <property type="match status" value="1"/>
</dbReference>
<evidence type="ECO:0000256" key="1">
    <source>
        <dbReference type="ARBA" id="ARBA00023242"/>
    </source>
</evidence>
<dbReference type="AlphaFoldDB" id="A0A4Q4THT0"/>
<dbReference type="PANTHER" id="PTHR31668">
    <property type="entry name" value="GLUCOSE TRANSPORT TRANSCRIPTION REGULATOR RGT1-RELATED-RELATED"/>
    <property type="match status" value="1"/>
</dbReference>
<dbReference type="Gene3D" id="4.10.240.10">
    <property type="entry name" value="Zn(2)-C6 fungal-type DNA-binding domain"/>
    <property type="match status" value="1"/>
</dbReference>
<feature type="region of interest" description="Disordered" evidence="2">
    <location>
        <begin position="46"/>
        <end position="76"/>
    </location>
</feature>
<dbReference type="STRING" id="155417.A0A4Q4THT0"/>
<dbReference type="SUPFAM" id="SSF57701">
    <property type="entry name" value="Zn2/Cys6 DNA-binding domain"/>
    <property type="match status" value="1"/>
</dbReference>
<evidence type="ECO:0000313" key="5">
    <source>
        <dbReference type="Proteomes" id="UP000293360"/>
    </source>
</evidence>
<dbReference type="SMART" id="SM00066">
    <property type="entry name" value="GAL4"/>
    <property type="match status" value="1"/>
</dbReference>
<dbReference type="InterPro" id="IPR050797">
    <property type="entry name" value="Carb_Metab_Trans_Reg"/>
</dbReference>
<dbReference type="EMBL" id="QJNU01000128">
    <property type="protein sequence ID" value="RYP06491.1"/>
    <property type="molecule type" value="Genomic_DNA"/>
</dbReference>
<dbReference type="PROSITE" id="PS50048">
    <property type="entry name" value="ZN2_CY6_FUNGAL_2"/>
    <property type="match status" value="1"/>
</dbReference>
<evidence type="ECO:0000259" key="3">
    <source>
        <dbReference type="PROSITE" id="PS50048"/>
    </source>
</evidence>
<feature type="region of interest" description="Disordered" evidence="2">
    <location>
        <begin position="116"/>
        <end position="138"/>
    </location>
</feature>
<organism evidence="4 5">
    <name type="scientific">Monosporascus ibericus</name>
    <dbReference type="NCBI Taxonomy" id="155417"/>
    <lineage>
        <taxon>Eukaryota</taxon>
        <taxon>Fungi</taxon>
        <taxon>Dikarya</taxon>
        <taxon>Ascomycota</taxon>
        <taxon>Pezizomycotina</taxon>
        <taxon>Sordariomycetes</taxon>
        <taxon>Xylariomycetidae</taxon>
        <taxon>Xylariales</taxon>
        <taxon>Xylariales incertae sedis</taxon>
        <taxon>Monosporascus</taxon>
    </lineage>
</organism>
<dbReference type="PROSITE" id="PS00463">
    <property type="entry name" value="ZN2_CY6_FUNGAL_1"/>
    <property type="match status" value="1"/>
</dbReference>
<feature type="compositionally biased region" description="Low complexity" evidence="2">
    <location>
        <begin position="60"/>
        <end position="69"/>
    </location>
</feature>
<name>A0A4Q4THT0_9PEZI</name>
<keyword evidence="1" id="KW-0539">Nucleus</keyword>
<dbReference type="OrthoDB" id="4222821at2759"/>
<evidence type="ECO:0000256" key="2">
    <source>
        <dbReference type="SAM" id="MobiDB-lite"/>
    </source>
</evidence>
<protein>
    <recommendedName>
        <fullName evidence="3">Zn(2)-C6 fungal-type domain-containing protein</fullName>
    </recommendedName>
</protein>
<feature type="domain" description="Zn(2)-C6 fungal-type" evidence="3">
    <location>
        <begin position="13"/>
        <end position="45"/>
    </location>
</feature>
<dbReference type="Proteomes" id="UP000293360">
    <property type="component" value="Unassembled WGS sequence"/>
</dbReference>
<sequence>MADVAKSSLRRTACDRCRAQKLRCLRDGTQPKCTRCTRLGVACEVGRAGRPGRPRRPDVTATAASSASTRGDMRPADGFDNAVQNAIDASSQDCVLGNEYLPLGGGHHFLDDFTREDGDDTNLQSAMSPPPRQDDAIASTSGTQEVVTSRSYFGHGTEFTGSVDQHGCLRELSRLNIDLHAQTTVLRENRASVDVAMLVTATHPPKGDGVTTICERALTFTQKFHDIIDNLDSILKNRSMVHEPSGALFHYAEDPLLADMFAGLGPSIAMSEGFVYTTGQDEGPSSPSPDTPVVLLLVSCYVQIIELFEIIFVHIHRRLKHLDTDPIPYFDPAKGLRIGTFYSCDGRLESIIYTQVVACLLDRVERGLGLLPDPQRYDDPGPGFGGRSRCGLLSRPHHFDLLQRELGQKGPGTSARPRALRDAVENARLIMATDTSW</sequence>
<gene>
    <name evidence="4" type="ORF">DL764_003142</name>
</gene>
<comment type="caution">
    <text evidence="4">The sequence shown here is derived from an EMBL/GenBank/DDBJ whole genome shotgun (WGS) entry which is preliminary data.</text>
</comment>